<evidence type="ECO:0000313" key="2">
    <source>
        <dbReference type="EMBL" id="KGA17113.1"/>
    </source>
</evidence>
<comment type="caution">
    <text evidence="2">The sequence shown here is derived from an EMBL/GenBank/DDBJ whole genome shotgun (WGS) entry which is preliminary data.</text>
</comment>
<protein>
    <recommendedName>
        <fullName evidence="1">Thioredoxin domain-containing protein</fullName>
    </recommendedName>
</protein>
<feature type="domain" description="Thioredoxin" evidence="1">
    <location>
        <begin position="22"/>
        <end position="181"/>
    </location>
</feature>
<accession>A0A094SFS6</accession>
<dbReference type="Pfam" id="PF08534">
    <property type="entry name" value="Redoxin"/>
    <property type="match status" value="1"/>
</dbReference>
<dbReference type="PROSITE" id="PS51257">
    <property type="entry name" value="PROKAR_LIPOPROTEIN"/>
    <property type="match status" value="1"/>
</dbReference>
<dbReference type="PANTHER" id="PTHR42852:SF13">
    <property type="entry name" value="PROTEIN DIPZ"/>
    <property type="match status" value="1"/>
</dbReference>
<reference evidence="2" key="1">
    <citation type="submission" date="2014-06" db="EMBL/GenBank/DDBJ databases">
        <title>Key roles for freshwater Actinobacteria revealed by deep metagenomic sequencing.</title>
        <authorList>
            <person name="Ghai R."/>
            <person name="Mizuno C.M."/>
            <person name="Picazo A."/>
            <person name="Camacho A."/>
            <person name="Rodriguez-Valera F."/>
        </authorList>
    </citation>
    <scope>NUCLEOTIDE SEQUENCE</scope>
</reference>
<dbReference type="EMBL" id="JNSL01000068">
    <property type="protein sequence ID" value="KGA17113.1"/>
    <property type="molecule type" value="Genomic_DNA"/>
</dbReference>
<evidence type="ECO:0000259" key="1">
    <source>
        <dbReference type="PROSITE" id="PS51352"/>
    </source>
</evidence>
<dbReference type="PROSITE" id="PS51352">
    <property type="entry name" value="THIOREDOXIN_2"/>
    <property type="match status" value="1"/>
</dbReference>
<dbReference type="CDD" id="cd02966">
    <property type="entry name" value="TlpA_like_family"/>
    <property type="match status" value="1"/>
</dbReference>
<name>A0A094SFS6_9ZZZZ</name>
<proteinExistence type="predicted"/>
<dbReference type="InterPro" id="IPR036249">
    <property type="entry name" value="Thioredoxin-like_sf"/>
</dbReference>
<dbReference type="SUPFAM" id="SSF52833">
    <property type="entry name" value="Thioredoxin-like"/>
    <property type="match status" value="1"/>
</dbReference>
<dbReference type="GO" id="GO:0016491">
    <property type="term" value="F:oxidoreductase activity"/>
    <property type="evidence" value="ECO:0007669"/>
    <property type="project" value="InterPro"/>
</dbReference>
<dbReference type="InterPro" id="IPR050553">
    <property type="entry name" value="Thioredoxin_ResA/DsbE_sf"/>
</dbReference>
<organism evidence="2">
    <name type="scientific">freshwater metagenome</name>
    <dbReference type="NCBI Taxonomy" id="449393"/>
    <lineage>
        <taxon>unclassified sequences</taxon>
        <taxon>metagenomes</taxon>
        <taxon>ecological metagenomes</taxon>
    </lineage>
</organism>
<dbReference type="Gene3D" id="3.40.30.10">
    <property type="entry name" value="Glutaredoxin"/>
    <property type="match status" value="1"/>
</dbReference>
<dbReference type="InterPro" id="IPR013740">
    <property type="entry name" value="Redoxin"/>
</dbReference>
<dbReference type="AlphaFoldDB" id="A0A094SFS6"/>
<dbReference type="PANTHER" id="PTHR42852">
    <property type="entry name" value="THIOL:DISULFIDE INTERCHANGE PROTEIN DSBE"/>
    <property type="match status" value="1"/>
</dbReference>
<dbReference type="InterPro" id="IPR013766">
    <property type="entry name" value="Thioredoxin_domain"/>
</dbReference>
<gene>
    <name evidence="2" type="ORF">GM51_11125</name>
</gene>
<sequence length="182" mass="19431">MGKRILAGVLATVLLAGCGLTIPTGYRPPESTTPATSVTTFEVAQRQSPVEISGSTLFGQEFSTAELAGIVVVNAWASWCAPCREEWPTFVELESKYPQVNLLGLNQADDPSAAKEFVADAGGTWTHLRDTDQLLALESGTISGNFLPGTIVLDKQHRVAAKFVGKVTATELTQIIEQLLAE</sequence>